<comment type="caution">
    <text evidence="2">The sequence shown here is derived from an EMBL/GenBank/DDBJ whole genome shotgun (WGS) entry which is preliminary data.</text>
</comment>
<name>A0A7W7ZNV2_9BACT</name>
<evidence type="ECO:0000313" key="3">
    <source>
        <dbReference type="Proteomes" id="UP000584867"/>
    </source>
</evidence>
<reference evidence="2 3" key="1">
    <citation type="submission" date="2020-08" db="EMBL/GenBank/DDBJ databases">
        <title>Genomic Encyclopedia of Type Strains, Phase IV (KMG-V): Genome sequencing to study the core and pangenomes of soil and plant-associated prokaryotes.</title>
        <authorList>
            <person name="Whitman W."/>
        </authorList>
    </citation>
    <scope>NUCLEOTIDE SEQUENCE [LARGE SCALE GENOMIC DNA]</scope>
    <source>
        <strain evidence="2 3">X5P3</strain>
    </source>
</reference>
<gene>
    <name evidence="2" type="ORF">HDF15_001762</name>
</gene>
<feature type="coiled-coil region" evidence="1">
    <location>
        <begin position="48"/>
        <end position="75"/>
    </location>
</feature>
<protein>
    <submittedName>
        <fullName evidence="2">Uncharacterized protein</fullName>
    </submittedName>
</protein>
<evidence type="ECO:0000256" key="1">
    <source>
        <dbReference type="SAM" id="Coils"/>
    </source>
</evidence>
<proteinExistence type="predicted"/>
<dbReference type="EMBL" id="JACHIO010000006">
    <property type="protein sequence ID" value="MBB5063420.1"/>
    <property type="molecule type" value="Genomic_DNA"/>
</dbReference>
<accession>A0A7W7ZNV2</accession>
<dbReference type="RefSeq" id="WP_184254573.1">
    <property type="nucleotide sequence ID" value="NZ_JACHIO010000006.1"/>
</dbReference>
<evidence type="ECO:0000313" key="2">
    <source>
        <dbReference type="EMBL" id="MBB5063420.1"/>
    </source>
</evidence>
<keyword evidence="1" id="KW-0175">Coiled coil</keyword>
<dbReference type="AlphaFoldDB" id="A0A7W7ZNV2"/>
<sequence>MLDVHPPHHRLEGIKDFVIHLLTITAGLLIAVGIEGCVERHHQHDLAIEAREKLHKEIEQNAKKMADDVTDLTAEQAKVKDGIAVITHLAEHPKDKNQHGSIAVNYSLKEWDSTAWTTAQTTGALAFMPYDEANKYSRIYDAQHSVSIEQGKLAEDVAQFGGALYRSSIGSDSFTSEKAGLLLERLGIMETHVATLKGMAMESADIDKAFLEGKESSFNYHEDIQH</sequence>
<dbReference type="Proteomes" id="UP000584867">
    <property type="component" value="Unassembled WGS sequence"/>
</dbReference>
<organism evidence="2 3">
    <name type="scientific">Granulicella mallensis</name>
    <dbReference type="NCBI Taxonomy" id="940614"/>
    <lineage>
        <taxon>Bacteria</taxon>
        <taxon>Pseudomonadati</taxon>
        <taxon>Acidobacteriota</taxon>
        <taxon>Terriglobia</taxon>
        <taxon>Terriglobales</taxon>
        <taxon>Acidobacteriaceae</taxon>
        <taxon>Granulicella</taxon>
    </lineage>
</organism>